<feature type="compositionally biased region" description="Acidic residues" evidence="1">
    <location>
        <begin position="442"/>
        <end position="465"/>
    </location>
</feature>
<organism evidence="3 4">
    <name type="scientific">Cerasicoccus arenae</name>
    <dbReference type="NCBI Taxonomy" id="424488"/>
    <lineage>
        <taxon>Bacteria</taxon>
        <taxon>Pseudomonadati</taxon>
        <taxon>Verrucomicrobiota</taxon>
        <taxon>Opitutia</taxon>
        <taxon>Puniceicoccales</taxon>
        <taxon>Cerasicoccaceae</taxon>
        <taxon>Cerasicoccus</taxon>
    </lineage>
</organism>
<dbReference type="Proteomes" id="UP000642829">
    <property type="component" value="Unassembled WGS sequence"/>
</dbReference>
<evidence type="ECO:0000313" key="4">
    <source>
        <dbReference type="Proteomes" id="UP000642829"/>
    </source>
</evidence>
<sequence length="574" mass="62674">MEDNVPLPRINKIPFIVADVLLVATAATIWFRTPPPLSPISIFWIFAAIFTGAFIACLPFFVEFRTMAKLKEYDLSQGNMENARRIESAMLGIQEVGETIIQHVDRNTEIVGTFETLLDRMESRIGKGQAGAGAAGIDPDQLRAALREQLDAVREEFAQSITEQVGMTTDAQHNKLNAALSKLQGLPMQVSLLGELAGRYQSIIAMMSDTAAQLLTSTPVDQKSTVAAEDEPTITEDSLDGVLEAEVEENVAAEAVTYGEIRILSDDVELTDQEDDDDYSEYEESEADDGAEPEFLPPEALNLPNVDLEGYDQLDARFDAEMEAEKAATEPEAGDDQEEEIETLALEEEPEDIAEEVVIDDEQEATEESDDSEAIDELVDLDSLEDLDGLEDEDDFDIALSSDADEEEAPAEEIEVAEEESAEEAVAVVDDEAVDEGGMGFDDWDDFGDIEPAVDDEAEGVEEAEPAQPELIGDLPETSPKSKSKKQKGVTTLIAQVLIGIGNKPYVRGVGPGLSETEGVPMEFLEIGKWQWVAPNSDEPVYVQIYKNDEVAAEGDVIEIPAGQRRSSAPKFPK</sequence>
<keyword evidence="2" id="KW-0812">Transmembrane</keyword>
<feature type="compositionally biased region" description="Acidic residues" evidence="1">
    <location>
        <begin position="387"/>
        <end position="435"/>
    </location>
</feature>
<feature type="region of interest" description="Disordered" evidence="1">
    <location>
        <begin position="321"/>
        <end position="354"/>
    </location>
</feature>
<keyword evidence="2" id="KW-1133">Transmembrane helix</keyword>
<evidence type="ECO:0000256" key="1">
    <source>
        <dbReference type="SAM" id="MobiDB-lite"/>
    </source>
</evidence>
<reference evidence="3" key="1">
    <citation type="journal article" date="2014" name="Int. J. Syst. Evol. Microbiol.">
        <title>Complete genome sequence of Corynebacterium casei LMG S-19264T (=DSM 44701T), isolated from a smear-ripened cheese.</title>
        <authorList>
            <consortium name="US DOE Joint Genome Institute (JGI-PGF)"/>
            <person name="Walter F."/>
            <person name="Albersmeier A."/>
            <person name="Kalinowski J."/>
            <person name="Ruckert C."/>
        </authorList>
    </citation>
    <scope>NUCLEOTIDE SEQUENCE</scope>
    <source>
        <strain evidence="3">KCTC 12870</strain>
    </source>
</reference>
<dbReference type="AlphaFoldDB" id="A0A8J3GEV3"/>
<keyword evidence="4" id="KW-1185">Reference proteome</keyword>
<proteinExistence type="predicted"/>
<dbReference type="RefSeq" id="WP_189515642.1">
    <property type="nucleotide sequence ID" value="NZ_BMXG01000016.1"/>
</dbReference>
<comment type="caution">
    <text evidence="3">The sequence shown here is derived from an EMBL/GenBank/DDBJ whole genome shotgun (WGS) entry which is preliminary data.</text>
</comment>
<feature type="transmembrane region" description="Helical" evidence="2">
    <location>
        <begin position="43"/>
        <end position="62"/>
    </location>
</feature>
<feature type="compositionally biased region" description="Acidic residues" evidence="1">
    <location>
        <begin position="266"/>
        <end position="292"/>
    </location>
</feature>
<evidence type="ECO:0000313" key="3">
    <source>
        <dbReference type="EMBL" id="GHC06739.1"/>
    </source>
</evidence>
<gene>
    <name evidence="3" type="ORF">GCM10007047_24720</name>
</gene>
<feature type="compositionally biased region" description="Acidic residues" evidence="1">
    <location>
        <begin position="332"/>
        <end position="354"/>
    </location>
</feature>
<feature type="region of interest" description="Disordered" evidence="1">
    <location>
        <begin position="387"/>
        <end position="487"/>
    </location>
</feature>
<reference evidence="3" key="2">
    <citation type="submission" date="2020-09" db="EMBL/GenBank/DDBJ databases">
        <authorList>
            <person name="Sun Q."/>
            <person name="Kim S."/>
        </authorList>
    </citation>
    <scope>NUCLEOTIDE SEQUENCE</scope>
    <source>
        <strain evidence="3">KCTC 12870</strain>
    </source>
</reference>
<feature type="transmembrane region" description="Helical" evidence="2">
    <location>
        <begin position="12"/>
        <end position="31"/>
    </location>
</feature>
<evidence type="ECO:0000256" key="2">
    <source>
        <dbReference type="SAM" id="Phobius"/>
    </source>
</evidence>
<protein>
    <submittedName>
        <fullName evidence="3">Uncharacterized protein</fullName>
    </submittedName>
</protein>
<accession>A0A8J3GEV3</accession>
<feature type="region of interest" description="Disordered" evidence="1">
    <location>
        <begin position="266"/>
        <end position="298"/>
    </location>
</feature>
<keyword evidence="2" id="KW-0472">Membrane</keyword>
<name>A0A8J3GEV3_9BACT</name>
<dbReference type="EMBL" id="BMXG01000016">
    <property type="protein sequence ID" value="GHC06739.1"/>
    <property type="molecule type" value="Genomic_DNA"/>
</dbReference>